<dbReference type="InterPro" id="IPR001173">
    <property type="entry name" value="Glyco_trans_2-like"/>
</dbReference>
<gene>
    <name evidence="2" type="ORF">GCM10023258_12650</name>
</gene>
<accession>A0ABP9J6R8</accession>
<dbReference type="CDD" id="cd00761">
    <property type="entry name" value="Glyco_tranf_GTA_type"/>
    <property type="match status" value="1"/>
</dbReference>
<reference evidence="3" key="1">
    <citation type="journal article" date="2019" name="Int. J. Syst. Evol. Microbiol.">
        <title>The Global Catalogue of Microorganisms (GCM) 10K type strain sequencing project: providing services to taxonomists for standard genome sequencing and annotation.</title>
        <authorList>
            <consortium name="The Broad Institute Genomics Platform"/>
            <consortium name="The Broad Institute Genome Sequencing Center for Infectious Disease"/>
            <person name="Wu L."/>
            <person name="Ma J."/>
        </authorList>
    </citation>
    <scope>NUCLEOTIDE SEQUENCE [LARGE SCALE GENOMIC DNA]</scope>
    <source>
        <strain evidence="3">JCM 17687</strain>
    </source>
</reference>
<dbReference type="RefSeq" id="WP_345506603.1">
    <property type="nucleotide sequence ID" value="NZ_BAABIW010000009.1"/>
</dbReference>
<evidence type="ECO:0000313" key="2">
    <source>
        <dbReference type="EMBL" id="GAA5022411.1"/>
    </source>
</evidence>
<dbReference type="Gene3D" id="3.90.550.10">
    <property type="entry name" value="Spore Coat Polysaccharide Biosynthesis Protein SpsA, Chain A"/>
    <property type="match status" value="1"/>
</dbReference>
<dbReference type="PANTHER" id="PTHR22916:SF3">
    <property type="entry name" value="UDP-GLCNAC:BETAGAL BETA-1,3-N-ACETYLGLUCOSAMINYLTRANSFERASE-LIKE PROTEIN 1"/>
    <property type="match status" value="1"/>
</dbReference>
<name>A0ABP9J6R8_9MICO</name>
<keyword evidence="3" id="KW-1185">Reference proteome</keyword>
<dbReference type="EMBL" id="BAABIW010000009">
    <property type="protein sequence ID" value="GAA5022411.1"/>
    <property type="molecule type" value="Genomic_DNA"/>
</dbReference>
<evidence type="ECO:0000259" key="1">
    <source>
        <dbReference type="Pfam" id="PF00535"/>
    </source>
</evidence>
<sequence length="518" mass="55634">MGSPAPLLTVICNVHDDPDRLPRAVASALAAWDGPGIEVLVVDDGSTDDTGAVADRLAAADERVRVLHRGTNDGAPGAPRNLGLDDARGEWVAFVDSDDEYLPGTLRRLVDRAVDGDADVAAGAVARYNERTDRVTPLPATAYTSGPVGPLAPGSPLWLDTIAVAKVLRRNLLDELRIRFPERILYEDQPFTVAVWSAARRVATLDEVVYHWYVNNVAGEESITARRHEIDNFHDRVAANRAIDDQLAGRPDLAAAKLDKFVRHDLALYAKDLDAREPAYRAAFLGAASDYLAGVPAELRAGLEQPYRLVVREIVDGTPESALAACLFAFRSHHVDRPLDRRSGGWWWPHRPAAGSTADHDLTGLVEQLHARGRSVRTTRCTALSAEGARLRLRGSVVDGDATLGSSARVTVVVVDRETASPVATASARVGRDGAFEVELDLPASGPRAADATWDLKVGWASGLRRLVARRPGPLRAVEAPPADELTDALAATPLSGVVEAYRTRNGNLSLRRVGAAG</sequence>
<dbReference type="Pfam" id="PF00535">
    <property type="entry name" value="Glycos_transf_2"/>
    <property type="match status" value="1"/>
</dbReference>
<dbReference type="Proteomes" id="UP001500427">
    <property type="component" value="Unassembled WGS sequence"/>
</dbReference>
<dbReference type="InterPro" id="IPR029044">
    <property type="entry name" value="Nucleotide-diphossugar_trans"/>
</dbReference>
<dbReference type="PANTHER" id="PTHR22916">
    <property type="entry name" value="GLYCOSYLTRANSFERASE"/>
    <property type="match status" value="1"/>
</dbReference>
<comment type="caution">
    <text evidence="2">The sequence shown here is derived from an EMBL/GenBank/DDBJ whole genome shotgun (WGS) entry which is preliminary data.</text>
</comment>
<feature type="domain" description="Glycosyltransferase 2-like" evidence="1">
    <location>
        <begin position="10"/>
        <end position="140"/>
    </location>
</feature>
<evidence type="ECO:0000313" key="3">
    <source>
        <dbReference type="Proteomes" id="UP001500427"/>
    </source>
</evidence>
<protein>
    <recommendedName>
        <fullName evidence="1">Glycosyltransferase 2-like domain-containing protein</fullName>
    </recommendedName>
</protein>
<dbReference type="SUPFAM" id="SSF53448">
    <property type="entry name" value="Nucleotide-diphospho-sugar transferases"/>
    <property type="match status" value="1"/>
</dbReference>
<proteinExistence type="predicted"/>
<organism evidence="2 3">
    <name type="scientific">Terrabacter aeriphilus</name>
    <dbReference type="NCBI Taxonomy" id="515662"/>
    <lineage>
        <taxon>Bacteria</taxon>
        <taxon>Bacillati</taxon>
        <taxon>Actinomycetota</taxon>
        <taxon>Actinomycetes</taxon>
        <taxon>Micrococcales</taxon>
        <taxon>Intrasporangiaceae</taxon>
        <taxon>Terrabacter</taxon>
    </lineage>
</organism>